<dbReference type="SUPFAM" id="SSF69593">
    <property type="entry name" value="Glycerol-3-phosphate (1)-acyltransferase"/>
    <property type="match status" value="1"/>
</dbReference>
<feature type="transmembrane region" description="Helical" evidence="1">
    <location>
        <begin position="48"/>
        <end position="67"/>
    </location>
</feature>
<dbReference type="AlphaFoldDB" id="A0A545UG23"/>
<dbReference type="InterPro" id="IPR002123">
    <property type="entry name" value="Plipid/glycerol_acylTrfase"/>
</dbReference>
<dbReference type="SMART" id="SM00563">
    <property type="entry name" value="PlsC"/>
    <property type="match status" value="1"/>
</dbReference>
<evidence type="ECO:0000313" key="3">
    <source>
        <dbReference type="EMBL" id="TQV88426.1"/>
    </source>
</evidence>
<sequence length="298" mass="34640">MLARILPAPLVGALSLFFHTINTFFWFVPILVVAILKLLVPIKAMAVVFNYLLNFFASSWISVNTVINKLSKPIEWEVHLPDGLSTNDWYLVIANHQSWVDILALQQTFNRKIPFLKFFLKQELFWVPVLGIAWWALDFPFMKRYSKSYIKKNPHKKGKDFETTKKACEKFKSIPISIMNFAEGTRFTPLKHQKQSSPYQNLLKPKTGGIGYVLTLMGNEINKVLNITITYPKNDNFSFWDFLCGRVRKIKLEAELIEIPAEVKGNYIEDPNIRRNVQQWVNQIWTDKDAKLSLNKVN</sequence>
<dbReference type="RefSeq" id="WP_142892934.1">
    <property type="nucleotide sequence ID" value="NZ_ML660162.1"/>
</dbReference>
<feature type="transmembrane region" description="Helical" evidence="1">
    <location>
        <begin position="16"/>
        <end position="36"/>
    </location>
</feature>
<name>A0A545UG23_9GAMM</name>
<dbReference type="PANTHER" id="PTHR10983:SF16">
    <property type="entry name" value="LYSOCARDIOLIPIN ACYLTRANSFERASE 1"/>
    <property type="match status" value="1"/>
</dbReference>
<keyword evidence="3" id="KW-0808">Transferase</keyword>
<accession>A0A545UG23</accession>
<dbReference type="PANTHER" id="PTHR10983">
    <property type="entry name" value="1-ACYLGLYCEROL-3-PHOSPHATE ACYLTRANSFERASE-RELATED"/>
    <property type="match status" value="1"/>
</dbReference>
<reference evidence="3 4" key="1">
    <citation type="submission" date="2019-07" db="EMBL/GenBank/DDBJ databases">
        <title>Draft genome for Aliikangiella sp. M105.</title>
        <authorList>
            <person name="Wang G."/>
        </authorList>
    </citation>
    <scope>NUCLEOTIDE SEQUENCE [LARGE SCALE GENOMIC DNA]</scope>
    <source>
        <strain evidence="3 4">M105</strain>
    </source>
</reference>
<gene>
    <name evidence="3" type="ORF">FLL46_07845</name>
</gene>
<keyword evidence="1" id="KW-1133">Transmembrane helix</keyword>
<keyword evidence="1" id="KW-0812">Transmembrane</keyword>
<keyword evidence="1" id="KW-0472">Membrane</keyword>
<dbReference type="NCBIfam" id="NF010621">
    <property type="entry name" value="PRK14014.1"/>
    <property type="match status" value="1"/>
</dbReference>
<feature type="domain" description="Phospholipid/glycerol acyltransferase" evidence="2">
    <location>
        <begin position="90"/>
        <end position="232"/>
    </location>
</feature>
<keyword evidence="3" id="KW-0012">Acyltransferase</keyword>
<dbReference type="Proteomes" id="UP000315439">
    <property type="component" value="Unassembled WGS sequence"/>
</dbReference>
<evidence type="ECO:0000259" key="2">
    <source>
        <dbReference type="SMART" id="SM00563"/>
    </source>
</evidence>
<dbReference type="GO" id="GO:0016746">
    <property type="term" value="F:acyltransferase activity"/>
    <property type="evidence" value="ECO:0007669"/>
    <property type="project" value="UniProtKB-KW"/>
</dbReference>
<evidence type="ECO:0000256" key="1">
    <source>
        <dbReference type="SAM" id="Phobius"/>
    </source>
</evidence>
<dbReference type="Pfam" id="PF01553">
    <property type="entry name" value="Acyltransferase"/>
    <property type="match status" value="1"/>
</dbReference>
<dbReference type="EMBL" id="VIKS01000004">
    <property type="protein sequence ID" value="TQV88426.1"/>
    <property type="molecule type" value="Genomic_DNA"/>
</dbReference>
<organism evidence="3 4">
    <name type="scientific">Aliikangiella coralliicola</name>
    <dbReference type="NCBI Taxonomy" id="2592383"/>
    <lineage>
        <taxon>Bacteria</taxon>
        <taxon>Pseudomonadati</taxon>
        <taxon>Pseudomonadota</taxon>
        <taxon>Gammaproteobacteria</taxon>
        <taxon>Oceanospirillales</taxon>
        <taxon>Pleioneaceae</taxon>
        <taxon>Aliikangiella</taxon>
    </lineage>
</organism>
<feature type="transmembrane region" description="Helical" evidence="1">
    <location>
        <begin position="124"/>
        <end position="142"/>
    </location>
</feature>
<evidence type="ECO:0000313" key="4">
    <source>
        <dbReference type="Proteomes" id="UP000315439"/>
    </source>
</evidence>
<dbReference type="CDD" id="cd07990">
    <property type="entry name" value="LPLAT_LCLAT1-like"/>
    <property type="match status" value="1"/>
</dbReference>
<protein>
    <submittedName>
        <fullName evidence="3">Acyltransferase</fullName>
    </submittedName>
</protein>
<dbReference type="OrthoDB" id="319710at2"/>
<proteinExistence type="predicted"/>
<keyword evidence="4" id="KW-1185">Reference proteome</keyword>
<comment type="caution">
    <text evidence="3">The sequence shown here is derived from an EMBL/GenBank/DDBJ whole genome shotgun (WGS) entry which is preliminary data.</text>
</comment>